<accession>A0ABW4X1P8</accession>
<dbReference type="Pfam" id="PF06580">
    <property type="entry name" value="His_kinase"/>
    <property type="match status" value="1"/>
</dbReference>
<reference evidence="4" key="1">
    <citation type="journal article" date="2019" name="Int. J. Syst. Evol. Microbiol.">
        <title>The Global Catalogue of Microorganisms (GCM) 10K type strain sequencing project: providing services to taxonomists for standard genome sequencing and annotation.</title>
        <authorList>
            <consortium name="The Broad Institute Genomics Platform"/>
            <consortium name="The Broad Institute Genome Sequencing Center for Infectious Disease"/>
            <person name="Wu L."/>
            <person name="Ma J."/>
        </authorList>
    </citation>
    <scope>NUCLEOTIDE SEQUENCE [LARGE SCALE GENOMIC DNA]</scope>
    <source>
        <strain evidence="4">JCM 16545</strain>
    </source>
</reference>
<feature type="domain" description="Signal transduction histidine kinase internal region" evidence="2">
    <location>
        <begin position="177"/>
        <end position="256"/>
    </location>
</feature>
<keyword evidence="1" id="KW-0812">Transmembrane</keyword>
<dbReference type="InterPro" id="IPR010559">
    <property type="entry name" value="Sig_transdc_His_kin_internal"/>
</dbReference>
<dbReference type="PANTHER" id="PTHR34220:SF7">
    <property type="entry name" value="SENSOR HISTIDINE KINASE YPDA"/>
    <property type="match status" value="1"/>
</dbReference>
<feature type="transmembrane region" description="Helical" evidence="1">
    <location>
        <begin position="134"/>
        <end position="156"/>
    </location>
</feature>
<keyword evidence="3" id="KW-0418">Kinase</keyword>
<evidence type="ECO:0000313" key="4">
    <source>
        <dbReference type="Proteomes" id="UP001597369"/>
    </source>
</evidence>
<keyword evidence="4" id="KW-1185">Reference proteome</keyword>
<feature type="transmembrane region" description="Helical" evidence="1">
    <location>
        <begin position="60"/>
        <end position="87"/>
    </location>
</feature>
<gene>
    <name evidence="3" type="ORF">ACFSKU_16600</name>
</gene>
<evidence type="ECO:0000256" key="1">
    <source>
        <dbReference type="SAM" id="Phobius"/>
    </source>
</evidence>
<keyword evidence="1" id="KW-0472">Membrane</keyword>
<name>A0ABW4X1P8_9BACT</name>
<dbReference type="PANTHER" id="PTHR34220">
    <property type="entry name" value="SENSOR HISTIDINE KINASE YPDA"/>
    <property type="match status" value="1"/>
</dbReference>
<dbReference type="EC" id="2.7.13.3" evidence="3"/>
<organism evidence="3 4">
    <name type="scientific">Pontibacter silvestris</name>
    <dbReference type="NCBI Taxonomy" id="2305183"/>
    <lineage>
        <taxon>Bacteria</taxon>
        <taxon>Pseudomonadati</taxon>
        <taxon>Bacteroidota</taxon>
        <taxon>Cytophagia</taxon>
        <taxon>Cytophagales</taxon>
        <taxon>Hymenobacteraceae</taxon>
        <taxon>Pontibacter</taxon>
    </lineage>
</organism>
<proteinExistence type="predicted"/>
<dbReference type="InterPro" id="IPR050640">
    <property type="entry name" value="Bact_2-comp_sensor_kinase"/>
</dbReference>
<dbReference type="Proteomes" id="UP001597369">
    <property type="component" value="Unassembled WGS sequence"/>
</dbReference>
<dbReference type="GO" id="GO:0004673">
    <property type="term" value="F:protein histidine kinase activity"/>
    <property type="evidence" value="ECO:0007669"/>
    <property type="project" value="UniProtKB-EC"/>
</dbReference>
<feature type="transmembrane region" description="Helical" evidence="1">
    <location>
        <begin position="12"/>
        <end position="40"/>
    </location>
</feature>
<evidence type="ECO:0000313" key="3">
    <source>
        <dbReference type="EMBL" id="MFD2068512.1"/>
    </source>
</evidence>
<evidence type="ECO:0000259" key="2">
    <source>
        <dbReference type="Pfam" id="PF06580"/>
    </source>
</evidence>
<dbReference type="EMBL" id="JBHUHV010000053">
    <property type="protein sequence ID" value="MFD2068512.1"/>
    <property type="molecule type" value="Genomic_DNA"/>
</dbReference>
<dbReference type="RefSeq" id="WP_229959616.1">
    <property type="nucleotide sequence ID" value="NZ_JAJJWI010000005.1"/>
</dbReference>
<keyword evidence="3" id="KW-0808">Transferase</keyword>
<protein>
    <submittedName>
        <fullName evidence="3">Sensor histidine kinase</fullName>
        <ecNumber evidence="3">2.7.13.3</ecNumber>
    </submittedName>
</protein>
<sequence>MNKSSNYNRELFIVALITSVFFGVFSVLPMLISSHLSFIAPPPPPPPHALHGVMREHPPVNLTSSIVVTTALMLCLWMMNIFIYSRLRNIKAKEQTMNIIRYVISYAVMFGLVTAYYLVLTMFVPDPRHGRQLFFPFIAGITNNTIVLIILDLVVLQRKKALVELENTELKMNSIIAQHQHLKHQLQPHFLFNSLNILKSLIKKQPQEAEDYLIRLSEFLRSSITANNQNTIALQEELKLCIDYLEMQKVRFKDAFVYKINIPEDIKKSGYLPVFSLQLLAENAIKHNSLTTEEPLTIWISYTGEDSIIIKNNKKPKRINESSSGIGLRNLSERYKVISGDEINIMNSENFFSVELKVLES</sequence>
<feature type="transmembrane region" description="Helical" evidence="1">
    <location>
        <begin position="99"/>
        <end position="119"/>
    </location>
</feature>
<keyword evidence="1" id="KW-1133">Transmembrane helix</keyword>
<comment type="caution">
    <text evidence="3">The sequence shown here is derived from an EMBL/GenBank/DDBJ whole genome shotgun (WGS) entry which is preliminary data.</text>
</comment>